<dbReference type="InterPro" id="IPR050454">
    <property type="entry name" value="RTT106/SSRP1_HistChap/FACT"/>
</dbReference>
<evidence type="ECO:0000256" key="5">
    <source>
        <dbReference type="ARBA" id="ARBA00023015"/>
    </source>
</evidence>
<organism evidence="12">
    <name type="scientific">Corethron hystrix</name>
    <dbReference type="NCBI Taxonomy" id="216773"/>
    <lineage>
        <taxon>Eukaryota</taxon>
        <taxon>Sar</taxon>
        <taxon>Stramenopiles</taxon>
        <taxon>Ochrophyta</taxon>
        <taxon>Bacillariophyta</taxon>
        <taxon>Coscinodiscophyceae</taxon>
        <taxon>Corethrophycidae</taxon>
        <taxon>Corethrales</taxon>
        <taxon>Corethraceae</taxon>
        <taxon>Corethron</taxon>
    </lineage>
</organism>
<gene>
    <name evidence="12" type="ORF">CHYS00102_LOCUS31484</name>
</gene>
<dbReference type="InterPro" id="IPR013719">
    <property type="entry name" value="RTT106/SPT16-like_middle_dom"/>
</dbReference>
<evidence type="ECO:0000313" key="12">
    <source>
        <dbReference type="EMBL" id="CAD8904264.1"/>
    </source>
</evidence>
<feature type="compositionally biased region" description="Acidic residues" evidence="10">
    <location>
        <begin position="497"/>
        <end position="513"/>
    </location>
</feature>
<dbReference type="CDD" id="cd13231">
    <property type="entry name" value="PH2_SSRP1-like"/>
    <property type="match status" value="1"/>
</dbReference>
<dbReference type="InterPro" id="IPR000969">
    <property type="entry name" value="SSRP1/POB3"/>
</dbReference>
<proteinExistence type="inferred from homology"/>
<dbReference type="InterPro" id="IPR009071">
    <property type="entry name" value="HMG_box_dom"/>
</dbReference>
<evidence type="ECO:0000256" key="3">
    <source>
        <dbReference type="ARBA" id="ARBA00022705"/>
    </source>
</evidence>
<dbReference type="InterPro" id="IPR024954">
    <property type="entry name" value="SSRP1_DD"/>
</dbReference>
<comment type="subcellular location">
    <subcellularLocation>
        <location evidence="9">Nucleus</location>
    </subcellularLocation>
    <subcellularLocation>
        <location evidence="9">Chromosome</location>
    </subcellularLocation>
</comment>
<dbReference type="GO" id="GO:0006281">
    <property type="term" value="P:DNA repair"/>
    <property type="evidence" value="ECO:0007669"/>
    <property type="project" value="UniProtKB-KW"/>
</dbReference>
<dbReference type="FunFam" id="2.30.29.150:FF:000001">
    <property type="entry name" value="Fact complex subunit ssrp1"/>
    <property type="match status" value="1"/>
</dbReference>
<dbReference type="Gene3D" id="1.10.30.10">
    <property type="entry name" value="High mobility group box domain"/>
    <property type="match status" value="1"/>
</dbReference>
<dbReference type="Gene3D" id="2.30.29.150">
    <property type="match status" value="1"/>
</dbReference>
<feature type="compositionally biased region" description="Basic and acidic residues" evidence="10">
    <location>
        <begin position="553"/>
        <end position="581"/>
    </location>
</feature>
<dbReference type="CDD" id="cd13230">
    <property type="entry name" value="PH1_SSRP1-like"/>
    <property type="match status" value="1"/>
</dbReference>
<keyword evidence="4 9" id="KW-0227">DNA damage</keyword>
<keyword evidence="2 9" id="KW-0158">Chromosome</keyword>
<comment type="function">
    <text evidence="9">Component of the FACT complex, a general chromatin factor that acts to reorganize nucleosomes. The FACT complex is involved in multiple processes that require DNA as a template such as mRNA elongation, DNA replication and DNA repair. During transcription elongation the FACT complex acts as a histone chaperone that both destabilizes and restores nucleosomal structure. It facilitates the passage of RNA polymerase II and transcription by promoting the dissociation of one histone H2A-H2B dimer from the nucleosome, then subsequently promotes the reestablishment of the nucleosome following the passage of RNA polymerase II.</text>
</comment>
<evidence type="ECO:0000256" key="8">
    <source>
        <dbReference type="ARBA" id="ARBA00023242"/>
    </source>
</evidence>
<sequence>MPAADGNPATWNHIGLHKHSVGTLTADQNALRWKSNTFRDITGATGSVKVTNADDIVDASWMIFGRVGYLRVRTGGGKELRFDGFPPSDFEDLATVFSNYYNSVLEKKSVAGCGASYGITDVEESVLTFYENEVDEEGADNQRGQEILSLDLTEVSQCVLPGNNRNDIELQFHESDAGEVGTDQLVQLRFYVPPDPDADQADRDVPTAAELFQKSIMTQARIKNSSMNVIVQFDENRGSFLTPRGRYAMELYDSYLRMHGNKYDYKINYADISRLFLLPRQEEQNKAFVIALDKPIRQGQQRYQYLVLQTTTAQSEVTINLDQETLDREYNGDLQPQVRGSLCNLVAKCFKVITRKKVFVPGKFTNAYGQSFVKCALRANEGSLYPLEKQFVFIHKPSVLVRFDEIESVEFQRYAGGQGSTRNFDLCVRLLNITGESGGSKEYVFSGIDRTDYNTLYSFLSGKKIRIANIADNGMESGQASARAAMYDDNDTRNDAGDDDDDGEGESSEDEDYNAAAASSSESDAGSDESLEADDDGSDLEELRKASAKKKKKEEMIRQKVNKEKKEIKNKEERREKKEKSGGIPKKKEKKRKEKDDDSTDNERLKQIKKKKRPEPTPTPVKKTVVKKKKKKKDPNAPKKAMTSFMHFSAARRSEIKKENPNLSFGDIVSVLLCLVKFLL</sequence>
<dbReference type="InterPro" id="IPR038167">
    <property type="entry name" value="SSRP1_sf"/>
</dbReference>
<protein>
    <recommendedName>
        <fullName evidence="9">FACT complex subunit SSRP1</fullName>
    </recommendedName>
</protein>
<feature type="region of interest" description="Disordered" evidence="10">
    <location>
        <begin position="480"/>
        <end position="646"/>
    </location>
</feature>
<feature type="compositionally biased region" description="Basic residues" evidence="10">
    <location>
        <begin position="624"/>
        <end position="633"/>
    </location>
</feature>
<evidence type="ECO:0000256" key="9">
    <source>
        <dbReference type="RuleBase" id="RU364013"/>
    </source>
</evidence>
<dbReference type="Gene3D" id="2.30.29.220">
    <property type="entry name" value="Structure-specific recognition protein (SSRP1)"/>
    <property type="match status" value="1"/>
</dbReference>
<dbReference type="Gene3D" id="2.30.29.30">
    <property type="entry name" value="Pleckstrin-homology domain (PH domain)/Phosphotyrosine-binding domain (PTB)"/>
    <property type="match status" value="2"/>
</dbReference>
<dbReference type="PANTHER" id="PTHR45849:SF1">
    <property type="entry name" value="FACT COMPLEX SUBUNIT SSRP1"/>
    <property type="match status" value="1"/>
</dbReference>
<dbReference type="Pfam" id="PF00505">
    <property type="entry name" value="HMG_box"/>
    <property type="match status" value="1"/>
</dbReference>
<keyword evidence="8 9" id="KW-0539">Nucleus</keyword>
<feature type="compositionally biased region" description="Low complexity" evidence="10">
    <location>
        <begin position="514"/>
        <end position="524"/>
    </location>
</feature>
<evidence type="ECO:0000259" key="11">
    <source>
        <dbReference type="SMART" id="SM01287"/>
    </source>
</evidence>
<dbReference type="AlphaFoldDB" id="A0A7S1C2J2"/>
<dbReference type="GO" id="GO:0006260">
    <property type="term" value="P:DNA replication"/>
    <property type="evidence" value="ECO:0007669"/>
    <property type="project" value="UniProtKB-KW"/>
</dbReference>
<evidence type="ECO:0000256" key="1">
    <source>
        <dbReference type="ARBA" id="ARBA00010060"/>
    </source>
</evidence>
<dbReference type="InterPro" id="IPR035417">
    <property type="entry name" value="SSRP1/POB3_N"/>
</dbReference>
<keyword evidence="3 9" id="KW-0235">DNA replication</keyword>
<dbReference type="SMART" id="SM01287">
    <property type="entry name" value="Rtt106"/>
    <property type="match status" value="1"/>
</dbReference>
<dbReference type="PANTHER" id="PTHR45849">
    <property type="entry name" value="FACT COMPLEX SUBUNIT SSRP1"/>
    <property type="match status" value="1"/>
</dbReference>
<keyword evidence="7 9" id="KW-0234">DNA repair</keyword>
<comment type="similarity">
    <text evidence="1 9">Belongs to the SSRP1 family.</text>
</comment>
<feature type="domain" description="Histone chaperone RTT106/FACT complex subunit SPT16-like middle" evidence="11">
    <location>
        <begin position="370"/>
        <end position="470"/>
    </location>
</feature>
<dbReference type="Pfam" id="PF21103">
    <property type="entry name" value="PH1_SSRP1-like"/>
    <property type="match status" value="1"/>
</dbReference>
<dbReference type="Pfam" id="PF08512">
    <property type="entry name" value="Rttp106-like_middle"/>
    <property type="match status" value="1"/>
</dbReference>
<evidence type="ECO:0000256" key="6">
    <source>
        <dbReference type="ARBA" id="ARBA00023163"/>
    </source>
</evidence>
<dbReference type="SUPFAM" id="SSF50729">
    <property type="entry name" value="PH domain-like"/>
    <property type="match status" value="1"/>
</dbReference>
<dbReference type="EMBL" id="HBFR01043025">
    <property type="protein sequence ID" value="CAD8904264.1"/>
    <property type="molecule type" value="Transcribed_RNA"/>
</dbReference>
<name>A0A7S1C2J2_9STRA</name>
<dbReference type="InterPro" id="IPR011993">
    <property type="entry name" value="PH-like_dom_sf"/>
</dbReference>
<accession>A0A7S1C2J2</accession>
<dbReference type="GO" id="GO:0035101">
    <property type="term" value="C:FACT complex"/>
    <property type="evidence" value="ECO:0007669"/>
    <property type="project" value="TreeGrafter"/>
</dbReference>
<dbReference type="InterPro" id="IPR048993">
    <property type="entry name" value="SSRP1-like_PH1"/>
</dbReference>
<dbReference type="GO" id="GO:0003677">
    <property type="term" value="F:DNA binding"/>
    <property type="evidence" value="ECO:0007669"/>
    <property type="project" value="InterPro"/>
</dbReference>
<evidence type="ECO:0000256" key="7">
    <source>
        <dbReference type="ARBA" id="ARBA00023204"/>
    </source>
</evidence>
<reference evidence="12" key="1">
    <citation type="submission" date="2021-01" db="EMBL/GenBank/DDBJ databases">
        <authorList>
            <person name="Corre E."/>
            <person name="Pelletier E."/>
            <person name="Niang G."/>
            <person name="Scheremetjew M."/>
            <person name="Finn R."/>
            <person name="Kale V."/>
            <person name="Holt S."/>
            <person name="Cochrane G."/>
            <person name="Meng A."/>
            <person name="Brown T."/>
            <person name="Cohen L."/>
        </authorList>
    </citation>
    <scope>NUCLEOTIDE SEQUENCE</scope>
    <source>
        <strain evidence="12">308</strain>
    </source>
</reference>
<evidence type="ECO:0000256" key="2">
    <source>
        <dbReference type="ARBA" id="ARBA00022454"/>
    </source>
</evidence>
<feature type="compositionally biased region" description="Acidic residues" evidence="10">
    <location>
        <begin position="525"/>
        <end position="540"/>
    </location>
</feature>
<keyword evidence="6 9" id="KW-0804">Transcription</keyword>
<dbReference type="InterPro" id="IPR036910">
    <property type="entry name" value="HMG_box_dom_sf"/>
</dbReference>
<dbReference type="GO" id="GO:0042393">
    <property type="term" value="F:histone binding"/>
    <property type="evidence" value="ECO:0007669"/>
    <property type="project" value="TreeGrafter"/>
</dbReference>
<dbReference type="PRINTS" id="PR00887">
    <property type="entry name" value="SSRCOGNITION"/>
</dbReference>
<dbReference type="Pfam" id="PF17292">
    <property type="entry name" value="POB3_N"/>
    <property type="match status" value="1"/>
</dbReference>
<keyword evidence="5 9" id="KW-0805">Transcription regulation</keyword>
<dbReference type="Pfam" id="PF03531">
    <property type="entry name" value="SSrecog"/>
    <property type="match status" value="1"/>
</dbReference>
<dbReference type="GO" id="GO:0031491">
    <property type="term" value="F:nucleosome binding"/>
    <property type="evidence" value="ECO:0007669"/>
    <property type="project" value="TreeGrafter"/>
</dbReference>
<evidence type="ECO:0000256" key="4">
    <source>
        <dbReference type="ARBA" id="ARBA00022763"/>
    </source>
</evidence>
<evidence type="ECO:0000256" key="10">
    <source>
        <dbReference type="SAM" id="MobiDB-lite"/>
    </source>
</evidence>
<dbReference type="SUPFAM" id="SSF47095">
    <property type="entry name" value="HMG-box"/>
    <property type="match status" value="1"/>
</dbReference>